<proteinExistence type="predicted"/>
<gene>
    <name evidence="1" type="ORF">METZ01_LOCUS55487</name>
</gene>
<name>A0A381SMV7_9ZZZZ</name>
<accession>A0A381SMV7</accession>
<reference evidence="1" key="1">
    <citation type="submission" date="2018-05" db="EMBL/GenBank/DDBJ databases">
        <authorList>
            <person name="Lanie J.A."/>
            <person name="Ng W.-L."/>
            <person name="Kazmierczak K.M."/>
            <person name="Andrzejewski T.M."/>
            <person name="Davidsen T.M."/>
            <person name="Wayne K.J."/>
            <person name="Tettelin H."/>
            <person name="Glass J.I."/>
            <person name="Rusch D."/>
            <person name="Podicherti R."/>
            <person name="Tsui H.-C.T."/>
            <person name="Winkler M.E."/>
        </authorList>
    </citation>
    <scope>NUCLEOTIDE SEQUENCE</scope>
</reference>
<dbReference type="EMBL" id="UINC01003024">
    <property type="protein sequence ID" value="SVA02633.1"/>
    <property type="molecule type" value="Genomic_DNA"/>
</dbReference>
<sequence>MQLYLEFCQMDQPVIPGQKLVFSMQLPIKANLNIQKTGLLL</sequence>
<dbReference type="AlphaFoldDB" id="A0A381SMV7"/>
<organism evidence="1">
    <name type="scientific">marine metagenome</name>
    <dbReference type="NCBI Taxonomy" id="408172"/>
    <lineage>
        <taxon>unclassified sequences</taxon>
        <taxon>metagenomes</taxon>
        <taxon>ecological metagenomes</taxon>
    </lineage>
</organism>
<protein>
    <submittedName>
        <fullName evidence="1">Uncharacterized protein</fullName>
    </submittedName>
</protein>
<evidence type="ECO:0000313" key="1">
    <source>
        <dbReference type="EMBL" id="SVA02633.1"/>
    </source>
</evidence>